<accession>A0A124IE03</accession>
<dbReference type="PANTHER" id="PTHR34293:SF1">
    <property type="entry name" value="HTH-TYPE TRANSCRIPTIONAL REGULATOR TRMBL2"/>
    <property type="match status" value="1"/>
</dbReference>
<evidence type="ECO:0000259" key="1">
    <source>
        <dbReference type="PROSITE" id="PS50043"/>
    </source>
</evidence>
<comment type="caution">
    <text evidence="2">The sequence shown here is derived from an EMBL/GenBank/DDBJ whole genome shotgun (WGS) entry which is preliminary data.</text>
</comment>
<gene>
    <name evidence="2" type="ORF">AQJ91_33970</name>
</gene>
<name>A0A124IE03_9ACTN</name>
<dbReference type="PROSITE" id="PS50043">
    <property type="entry name" value="HTH_LUXR_2"/>
    <property type="match status" value="1"/>
</dbReference>
<reference evidence="2 3" key="1">
    <citation type="submission" date="2015-10" db="EMBL/GenBank/DDBJ databases">
        <title>Draft genome sequence of Streptomyces sp. RV15, isolated from a marine sponge.</title>
        <authorList>
            <person name="Ruckert C."/>
            <person name="Abdelmohsen U.R."/>
            <person name="Winkler A."/>
            <person name="Hentschel U."/>
            <person name="Kalinowski J."/>
            <person name="Kampfer P."/>
            <person name="Glaeser S."/>
        </authorList>
    </citation>
    <scope>NUCLEOTIDE SEQUENCE [LARGE SCALE GENOMIC DNA]</scope>
    <source>
        <strain evidence="2 3">RV15</strain>
    </source>
</reference>
<dbReference type="GO" id="GO:0006355">
    <property type="term" value="P:regulation of DNA-templated transcription"/>
    <property type="evidence" value="ECO:0007669"/>
    <property type="project" value="InterPro"/>
</dbReference>
<dbReference type="RefSeq" id="WP_067029298.1">
    <property type="nucleotide sequence ID" value="NZ_KQ949102.1"/>
</dbReference>
<dbReference type="AlphaFoldDB" id="A0A124IE03"/>
<dbReference type="EMBL" id="LMXB01000083">
    <property type="protein sequence ID" value="KUO16777.1"/>
    <property type="molecule type" value="Genomic_DNA"/>
</dbReference>
<dbReference type="SMART" id="SM00421">
    <property type="entry name" value="HTH_LUXR"/>
    <property type="match status" value="1"/>
</dbReference>
<proteinExistence type="predicted"/>
<dbReference type="CDD" id="cd06170">
    <property type="entry name" value="LuxR_C_like"/>
    <property type="match status" value="1"/>
</dbReference>
<dbReference type="SUPFAM" id="SSF46894">
    <property type="entry name" value="C-terminal effector domain of the bipartite response regulators"/>
    <property type="match status" value="1"/>
</dbReference>
<keyword evidence="3" id="KW-1185">Reference proteome</keyword>
<dbReference type="InterPro" id="IPR036388">
    <property type="entry name" value="WH-like_DNA-bd_sf"/>
</dbReference>
<dbReference type="GO" id="GO:0003677">
    <property type="term" value="F:DNA binding"/>
    <property type="evidence" value="ECO:0007669"/>
    <property type="project" value="InterPro"/>
</dbReference>
<dbReference type="Proteomes" id="UP000053260">
    <property type="component" value="Unassembled WGS sequence"/>
</dbReference>
<dbReference type="Pfam" id="PF00196">
    <property type="entry name" value="GerE"/>
    <property type="match status" value="1"/>
</dbReference>
<feature type="domain" description="HTH luxR-type" evidence="1">
    <location>
        <begin position="268"/>
        <end position="333"/>
    </location>
</feature>
<dbReference type="OrthoDB" id="4266042at2"/>
<dbReference type="InterPro" id="IPR000792">
    <property type="entry name" value="Tscrpt_reg_LuxR_C"/>
</dbReference>
<dbReference type="PANTHER" id="PTHR34293">
    <property type="entry name" value="HTH-TYPE TRANSCRIPTIONAL REGULATOR TRMBL2"/>
    <property type="match status" value="1"/>
</dbReference>
<dbReference type="InterPro" id="IPR016032">
    <property type="entry name" value="Sig_transdc_resp-reg_C-effctor"/>
</dbReference>
<dbReference type="InterPro" id="IPR051797">
    <property type="entry name" value="TrmB-like"/>
</dbReference>
<protein>
    <recommendedName>
        <fullName evidence="1">HTH luxR-type domain-containing protein</fullName>
    </recommendedName>
</protein>
<organism evidence="2 3">
    <name type="scientific">Streptomyces dysideae</name>
    <dbReference type="NCBI Taxonomy" id="909626"/>
    <lineage>
        <taxon>Bacteria</taxon>
        <taxon>Bacillati</taxon>
        <taxon>Actinomycetota</taxon>
        <taxon>Actinomycetes</taxon>
        <taxon>Kitasatosporales</taxon>
        <taxon>Streptomycetaceae</taxon>
        <taxon>Streptomyces</taxon>
    </lineage>
</organism>
<sequence>MYALTDLAHRLLQTTLADPSITLRDAARSLGLTEEELALGLDELARAGLVRRLEGRGELVTLTPDAVFARLVALQQEATRARLAALERTDATLGVLSASLMRLRAEGGTVPQTRRLVGGREISGALEGVAAQARTEVLSMHPGSPLPQAMLKDSMKRNREVIDRGATMRSVHLSSMLKVPHGRAHLEGLRDAGAEVRVTSVLPFRLVMVDRVVAYVPEEPQDEGPGAELPEMTALEIRDPSMIALFRAVFEFCWMHGSAALGDDVPGVDEVGEELDSRELSLVRMLGRGMKDDAIARSLGISSRTLRRMMTEVMRKLDADSRFQAGAHAAARGWLDVRTETF</sequence>
<evidence type="ECO:0000313" key="3">
    <source>
        <dbReference type="Proteomes" id="UP000053260"/>
    </source>
</evidence>
<dbReference type="PRINTS" id="PR00038">
    <property type="entry name" value="HTHLUXR"/>
</dbReference>
<dbReference type="Gene3D" id="1.10.10.10">
    <property type="entry name" value="Winged helix-like DNA-binding domain superfamily/Winged helix DNA-binding domain"/>
    <property type="match status" value="1"/>
</dbReference>
<evidence type="ECO:0000313" key="2">
    <source>
        <dbReference type="EMBL" id="KUO16777.1"/>
    </source>
</evidence>
<dbReference type="STRING" id="909626.AQJ91_33970"/>